<dbReference type="GO" id="GO:0005634">
    <property type="term" value="C:nucleus"/>
    <property type="evidence" value="ECO:0007669"/>
    <property type="project" value="UniProtKB-SubCell"/>
</dbReference>
<dbReference type="PROSITE" id="PS50157">
    <property type="entry name" value="ZINC_FINGER_C2H2_2"/>
    <property type="match status" value="6"/>
</dbReference>
<dbReference type="SUPFAM" id="SSF57667">
    <property type="entry name" value="beta-beta-alpha zinc fingers"/>
    <property type="match status" value="3"/>
</dbReference>
<dbReference type="FunFam" id="3.30.160.60:FF:000446">
    <property type="entry name" value="Zinc finger protein"/>
    <property type="match status" value="1"/>
</dbReference>
<dbReference type="GO" id="GO:0000977">
    <property type="term" value="F:RNA polymerase II transcription regulatory region sequence-specific DNA binding"/>
    <property type="evidence" value="ECO:0007669"/>
    <property type="project" value="TreeGrafter"/>
</dbReference>
<name>A0A1B0EVS2_LUTLO</name>
<sequence>MDVVDLVSDDEEDLLDAAYVKEEYDEDQEGMEFGDQDGYFSEYTEEPMENIKQEGDSSMNNTNEQNSPQKTFSCDECSRVYHNRQSLWYHKKTHNPDPPESCSVCEKIFTNPVSLRKHMRAHDREMRMASGTQQSLKSVETEVLPSYSQTVVKEEPKYDAPLTLQDYHWAEEAEDTGQKRFQCTLCPRSYVQSYNLTRHYRMHKLGVFSCDICRLTFKKQTYLINHKKTHENKEINEQKNRPRTPKTKVKAEYNIPSRFPRLAKTAANAATLQQQQIPVVQQPLPPVKPRPTATKVKRSNPKQKRFQCEKCFTTFKHSRNLFRHRQLHLRKGPFSCDICGICFPEEKSMNLHRGKHPDMTPLAQKIAENTELAEESWESIGEQYTVTMEVGTDEIETSSVAKDEDDPYKCTVCNVFFKIADNFERTHEMEAQH</sequence>
<dbReference type="AlphaFoldDB" id="A0A1B0EVS2"/>
<evidence type="ECO:0000256" key="1">
    <source>
        <dbReference type="ARBA" id="ARBA00022723"/>
    </source>
</evidence>
<dbReference type="Pfam" id="PF00096">
    <property type="entry name" value="zf-C2H2"/>
    <property type="match status" value="3"/>
</dbReference>
<organism evidence="8 9">
    <name type="scientific">Lutzomyia longipalpis</name>
    <name type="common">Sand fly</name>
    <dbReference type="NCBI Taxonomy" id="7200"/>
    <lineage>
        <taxon>Eukaryota</taxon>
        <taxon>Metazoa</taxon>
        <taxon>Ecdysozoa</taxon>
        <taxon>Arthropoda</taxon>
        <taxon>Hexapoda</taxon>
        <taxon>Insecta</taxon>
        <taxon>Pterygota</taxon>
        <taxon>Neoptera</taxon>
        <taxon>Endopterygota</taxon>
        <taxon>Diptera</taxon>
        <taxon>Nematocera</taxon>
        <taxon>Psychodoidea</taxon>
        <taxon>Psychodidae</taxon>
        <taxon>Lutzomyia</taxon>
        <taxon>Lutzomyia</taxon>
    </lineage>
</organism>
<keyword evidence="3 5" id="KW-0863">Zinc-finger</keyword>
<feature type="domain" description="C2H2-type" evidence="7">
    <location>
        <begin position="306"/>
        <end position="333"/>
    </location>
</feature>
<accession>A0A1B0EVS2</accession>
<proteinExistence type="predicted"/>
<dbReference type="PANTHER" id="PTHR24381:SF445">
    <property type="entry name" value="GASTRULA ZINC FINGER PROTEIN XLCGF28.1-LIKE-RELATED"/>
    <property type="match status" value="1"/>
</dbReference>
<feature type="domain" description="C2H2-type" evidence="7">
    <location>
        <begin position="208"/>
        <end position="235"/>
    </location>
</feature>
<dbReference type="PANTHER" id="PTHR24381">
    <property type="entry name" value="ZINC FINGER PROTEIN"/>
    <property type="match status" value="1"/>
</dbReference>
<dbReference type="EMBL" id="AJWK01021986">
    <property type="status" value="NOT_ANNOTATED_CDS"/>
    <property type="molecule type" value="Genomic_DNA"/>
</dbReference>
<keyword evidence="4" id="KW-0862">Zinc</keyword>
<feature type="compositionally biased region" description="Polar residues" evidence="6">
    <location>
        <begin position="56"/>
        <end position="71"/>
    </location>
</feature>
<dbReference type="InterPro" id="IPR036236">
    <property type="entry name" value="Znf_C2H2_sf"/>
</dbReference>
<feature type="domain" description="C2H2-type" evidence="7">
    <location>
        <begin position="181"/>
        <end position="203"/>
    </location>
</feature>
<evidence type="ECO:0000256" key="2">
    <source>
        <dbReference type="ARBA" id="ARBA00022737"/>
    </source>
</evidence>
<evidence type="ECO:0000313" key="8">
    <source>
        <dbReference type="EnsemblMetazoa" id="LLOJ006660-PA"/>
    </source>
</evidence>
<evidence type="ECO:0000256" key="6">
    <source>
        <dbReference type="SAM" id="MobiDB-lite"/>
    </source>
</evidence>
<feature type="domain" description="C2H2-type" evidence="7">
    <location>
        <begin position="72"/>
        <end position="99"/>
    </location>
</feature>
<feature type="domain" description="C2H2-type" evidence="7">
    <location>
        <begin position="100"/>
        <end position="127"/>
    </location>
</feature>
<dbReference type="GO" id="GO:0000981">
    <property type="term" value="F:DNA-binding transcription factor activity, RNA polymerase II-specific"/>
    <property type="evidence" value="ECO:0007669"/>
    <property type="project" value="TreeGrafter"/>
</dbReference>
<dbReference type="VEuPathDB" id="VectorBase:LLONM1_007595"/>
<dbReference type="EnsemblMetazoa" id="LLOJ006660-RA">
    <property type="protein sequence ID" value="LLOJ006660-PA"/>
    <property type="gene ID" value="LLOJ006660"/>
</dbReference>
<dbReference type="InterPro" id="IPR013087">
    <property type="entry name" value="Znf_C2H2_type"/>
</dbReference>
<feature type="domain" description="C2H2-type" evidence="7">
    <location>
        <begin position="334"/>
        <end position="361"/>
    </location>
</feature>
<dbReference type="GO" id="GO:0008270">
    <property type="term" value="F:zinc ion binding"/>
    <property type="evidence" value="ECO:0007669"/>
    <property type="project" value="UniProtKB-KW"/>
</dbReference>
<feature type="compositionally biased region" description="Acidic residues" evidence="6">
    <location>
        <begin position="23"/>
        <end position="35"/>
    </location>
</feature>
<keyword evidence="2" id="KW-0677">Repeat</keyword>
<evidence type="ECO:0000313" key="9">
    <source>
        <dbReference type="Proteomes" id="UP000092461"/>
    </source>
</evidence>
<dbReference type="VEuPathDB" id="VectorBase:LLOJ006660"/>
<keyword evidence="9" id="KW-1185">Reference proteome</keyword>
<evidence type="ECO:0000256" key="5">
    <source>
        <dbReference type="PROSITE-ProRule" id="PRU00042"/>
    </source>
</evidence>
<dbReference type="Pfam" id="PF13912">
    <property type="entry name" value="zf-C2H2_6"/>
    <property type="match status" value="2"/>
</dbReference>
<evidence type="ECO:0000256" key="4">
    <source>
        <dbReference type="ARBA" id="ARBA00022833"/>
    </source>
</evidence>
<dbReference type="PROSITE" id="PS00028">
    <property type="entry name" value="ZINC_FINGER_C2H2_1"/>
    <property type="match status" value="6"/>
</dbReference>
<evidence type="ECO:0000256" key="3">
    <source>
        <dbReference type="ARBA" id="ARBA00022771"/>
    </source>
</evidence>
<keyword evidence="1" id="KW-0479">Metal-binding</keyword>
<dbReference type="Gene3D" id="3.30.160.60">
    <property type="entry name" value="Classic Zinc Finger"/>
    <property type="match status" value="4"/>
</dbReference>
<feature type="region of interest" description="Disordered" evidence="6">
    <location>
        <begin position="22"/>
        <end position="71"/>
    </location>
</feature>
<dbReference type="SMART" id="SM00355">
    <property type="entry name" value="ZnF_C2H2"/>
    <property type="match status" value="7"/>
</dbReference>
<evidence type="ECO:0000259" key="7">
    <source>
        <dbReference type="PROSITE" id="PS50157"/>
    </source>
</evidence>
<protein>
    <recommendedName>
        <fullName evidence="7">C2H2-type domain-containing protein</fullName>
    </recommendedName>
</protein>
<dbReference type="Proteomes" id="UP000092461">
    <property type="component" value="Unassembled WGS sequence"/>
</dbReference>
<reference evidence="8" key="1">
    <citation type="submission" date="2020-05" db="UniProtKB">
        <authorList>
            <consortium name="EnsemblMetazoa"/>
        </authorList>
    </citation>
    <scope>IDENTIFICATION</scope>
    <source>
        <strain evidence="8">Jacobina</strain>
    </source>
</reference>